<dbReference type="GO" id="GO:0005737">
    <property type="term" value="C:cytoplasm"/>
    <property type="evidence" value="ECO:0007669"/>
    <property type="project" value="UniProtKB-SubCell"/>
</dbReference>
<keyword evidence="3 8" id="KW-0378">Hydrolase</keyword>
<name>A0A1G8M667_9CLOT</name>
<evidence type="ECO:0000256" key="1">
    <source>
        <dbReference type="ARBA" id="ARBA00013260"/>
    </source>
</evidence>
<feature type="binding site" evidence="8">
    <location>
        <position position="66"/>
    </location>
    <ligand>
        <name>tRNA</name>
        <dbReference type="ChEBI" id="CHEBI:17843"/>
    </ligand>
</feature>
<comment type="similarity">
    <text evidence="5 8 10">Belongs to the PTH family.</text>
</comment>
<keyword evidence="4 8" id="KW-0694">RNA-binding</keyword>
<feature type="binding site" evidence="8">
    <location>
        <position position="14"/>
    </location>
    <ligand>
        <name>tRNA</name>
        <dbReference type="ChEBI" id="CHEBI:17843"/>
    </ligand>
</feature>
<dbReference type="GO" id="GO:0000049">
    <property type="term" value="F:tRNA binding"/>
    <property type="evidence" value="ECO:0007669"/>
    <property type="project" value="UniProtKB-UniRule"/>
</dbReference>
<evidence type="ECO:0000313" key="11">
    <source>
        <dbReference type="EMBL" id="SDI63317.1"/>
    </source>
</evidence>
<proteinExistence type="inferred from homology"/>
<accession>A0A1G8M667</accession>
<evidence type="ECO:0000256" key="2">
    <source>
        <dbReference type="ARBA" id="ARBA00022555"/>
    </source>
</evidence>
<dbReference type="Proteomes" id="UP000183255">
    <property type="component" value="Unassembled WGS sequence"/>
</dbReference>
<feature type="active site" description="Proton acceptor" evidence="8">
    <location>
        <position position="19"/>
    </location>
</feature>
<dbReference type="InterPro" id="IPR036416">
    <property type="entry name" value="Pept_tRNA_hydro_sf"/>
</dbReference>
<dbReference type="AlphaFoldDB" id="A0A1G8M667"/>
<dbReference type="EC" id="3.1.1.29" evidence="1 8"/>
<dbReference type="Pfam" id="PF01195">
    <property type="entry name" value="Pept_tRNA_hydro"/>
    <property type="match status" value="1"/>
</dbReference>
<comment type="subunit">
    <text evidence="8">Monomer.</text>
</comment>
<dbReference type="NCBIfam" id="TIGR00447">
    <property type="entry name" value="pth"/>
    <property type="match status" value="1"/>
</dbReference>
<dbReference type="SUPFAM" id="SSF53178">
    <property type="entry name" value="Peptidyl-tRNA hydrolase-like"/>
    <property type="match status" value="1"/>
</dbReference>
<organism evidence="11 12">
    <name type="scientific">Proteiniclasticum ruminis</name>
    <dbReference type="NCBI Taxonomy" id="398199"/>
    <lineage>
        <taxon>Bacteria</taxon>
        <taxon>Bacillati</taxon>
        <taxon>Bacillota</taxon>
        <taxon>Clostridia</taxon>
        <taxon>Eubacteriales</taxon>
        <taxon>Clostridiaceae</taxon>
        <taxon>Proteiniclasticum</taxon>
    </lineage>
</organism>
<sequence>MHLIVGLGNPGKEYEKTRHNAGFMVLDALAKKLNVQFDKNKFRGKVAEGRIGTKKVILLKPETFMNLSGESIVEAADFYKIPNEEILVIFDDVSLDVGKLRLRKKGSAGGHNGIKSTILHLASEDFPRIKVGVGAPKHDLIHHVLGKFQEEEEEKMEKTISAAVEAVFAILEHGIDSAISEYNGFRAE</sequence>
<dbReference type="HAMAP" id="MF_00083">
    <property type="entry name" value="Pept_tRNA_hydro_bact"/>
    <property type="match status" value="1"/>
</dbReference>
<comment type="function">
    <text evidence="8">Hydrolyzes ribosome-free peptidyl-tRNAs (with 1 or more amino acids incorporated), which drop off the ribosome during protein synthesis, or as a result of ribosome stalling.</text>
</comment>
<dbReference type="InterPro" id="IPR018171">
    <property type="entry name" value="Pept_tRNA_hydro_CS"/>
</dbReference>
<feature type="binding site" evidence="8">
    <location>
        <position position="112"/>
    </location>
    <ligand>
        <name>tRNA</name>
        <dbReference type="ChEBI" id="CHEBI:17843"/>
    </ligand>
</feature>
<dbReference type="EMBL" id="FNDZ01000003">
    <property type="protein sequence ID" value="SDI63317.1"/>
    <property type="molecule type" value="Genomic_DNA"/>
</dbReference>
<dbReference type="PANTHER" id="PTHR17224:SF1">
    <property type="entry name" value="PEPTIDYL-TRNA HYDROLASE"/>
    <property type="match status" value="1"/>
</dbReference>
<feature type="site" description="Stabilizes the basic form of H active site to accept a proton" evidence="8">
    <location>
        <position position="91"/>
    </location>
</feature>
<evidence type="ECO:0000256" key="9">
    <source>
        <dbReference type="RuleBase" id="RU000673"/>
    </source>
</evidence>
<evidence type="ECO:0000256" key="6">
    <source>
        <dbReference type="ARBA" id="ARBA00048707"/>
    </source>
</evidence>
<reference evidence="11 12" key="1">
    <citation type="submission" date="2016-10" db="EMBL/GenBank/DDBJ databases">
        <authorList>
            <person name="de Groot N.N."/>
        </authorList>
    </citation>
    <scope>NUCLEOTIDE SEQUENCE [LARGE SCALE GENOMIC DNA]</scope>
    <source>
        <strain evidence="11 12">CGMCC 1.5058</strain>
    </source>
</reference>
<evidence type="ECO:0000256" key="8">
    <source>
        <dbReference type="HAMAP-Rule" id="MF_00083"/>
    </source>
</evidence>
<dbReference type="CDD" id="cd00462">
    <property type="entry name" value="PTH"/>
    <property type="match status" value="1"/>
</dbReference>
<dbReference type="PANTHER" id="PTHR17224">
    <property type="entry name" value="PEPTIDYL-TRNA HYDROLASE"/>
    <property type="match status" value="1"/>
</dbReference>
<dbReference type="GO" id="GO:0004045">
    <property type="term" value="F:peptidyl-tRNA hydrolase activity"/>
    <property type="evidence" value="ECO:0007669"/>
    <property type="project" value="UniProtKB-UniRule"/>
</dbReference>
<dbReference type="Gene3D" id="3.40.50.1470">
    <property type="entry name" value="Peptidyl-tRNA hydrolase"/>
    <property type="match status" value="1"/>
</dbReference>
<dbReference type="GO" id="GO:0006515">
    <property type="term" value="P:protein quality control for misfolded or incompletely synthesized proteins"/>
    <property type="evidence" value="ECO:0007669"/>
    <property type="project" value="UniProtKB-UniRule"/>
</dbReference>
<comment type="function">
    <text evidence="8">Catalyzes the release of premature peptidyl moieties from peptidyl-tRNA molecules trapped in stalled 50S ribosomal subunits, and thus maintains levels of free tRNAs and 50S ribosomes.</text>
</comment>
<dbReference type="GO" id="GO:0072344">
    <property type="term" value="P:rescue of stalled ribosome"/>
    <property type="evidence" value="ECO:0007669"/>
    <property type="project" value="UniProtKB-UniRule"/>
</dbReference>
<dbReference type="PROSITE" id="PS01195">
    <property type="entry name" value="PEPT_TRNA_HYDROL_1"/>
    <property type="match status" value="1"/>
</dbReference>
<evidence type="ECO:0000256" key="7">
    <source>
        <dbReference type="ARBA" id="ARBA00050038"/>
    </source>
</evidence>
<dbReference type="FunFam" id="3.40.50.1470:FF:000001">
    <property type="entry name" value="Peptidyl-tRNA hydrolase"/>
    <property type="match status" value="1"/>
</dbReference>
<comment type="catalytic activity">
    <reaction evidence="6 8 9">
        <text>an N-acyl-L-alpha-aminoacyl-tRNA + H2O = an N-acyl-L-amino acid + a tRNA + H(+)</text>
        <dbReference type="Rhea" id="RHEA:54448"/>
        <dbReference type="Rhea" id="RHEA-COMP:10123"/>
        <dbReference type="Rhea" id="RHEA-COMP:13883"/>
        <dbReference type="ChEBI" id="CHEBI:15377"/>
        <dbReference type="ChEBI" id="CHEBI:15378"/>
        <dbReference type="ChEBI" id="CHEBI:59874"/>
        <dbReference type="ChEBI" id="CHEBI:78442"/>
        <dbReference type="ChEBI" id="CHEBI:138191"/>
        <dbReference type="EC" id="3.1.1.29"/>
    </reaction>
</comment>
<dbReference type="RefSeq" id="WP_031574889.1">
    <property type="nucleotide sequence ID" value="NZ_FNDZ01000003.1"/>
</dbReference>
<evidence type="ECO:0000313" key="12">
    <source>
        <dbReference type="Proteomes" id="UP000183255"/>
    </source>
</evidence>
<protein>
    <recommendedName>
        <fullName evidence="7 8">Peptidyl-tRNA hydrolase</fullName>
        <shortName evidence="8">Pth</shortName>
        <ecNumber evidence="1 8">3.1.1.29</ecNumber>
    </recommendedName>
</protein>
<comment type="subcellular location">
    <subcellularLocation>
        <location evidence="8">Cytoplasm</location>
    </subcellularLocation>
</comment>
<feature type="binding site" evidence="8">
    <location>
        <position position="64"/>
    </location>
    <ligand>
        <name>tRNA</name>
        <dbReference type="ChEBI" id="CHEBI:17843"/>
    </ligand>
</feature>
<dbReference type="InterPro" id="IPR001328">
    <property type="entry name" value="Pept_tRNA_hydro"/>
</dbReference>
<gene>
    <name evidence="8" type="primary">pth</name>
    <name evidence="11" type="ORF">SAMN05421804_103289</name>
</gene>
<evidence type="ECO:0000256" key="4">
    <source>
        <dbReference type="ARBA" id="ARBA00022884"/>
    </source>
</evidence>
<dbReference type="PROSITE" id="PS01196">
    <property type="entry name" value="PEPT_TRNA_HYDROL_2"/>
    <property type="match status" value="1"/>
</dbReference>
<feature type="site" description="Discriminates between blocked and unblocked aminoacyl-tRNA" evidence="8">
    <location>
        <position position="9"/>
    </location>
</feature>
<keyword evidence="8" id="KW-0963">Cytoplasm</keyword>
<evidence type="ECO:0000256" key="5">
    <source>
        <dbReference type="ARBA" id="ARBA00038063"/>
    </source>
</evidence>
<keyword evidence="2 8" id="KW-0820">tRNA-binding</keyword>
<evidence type="ECO:0000256" key="3">
    <source>
        <dbReference type="ARBA" id="ARBA00022801"/>
    </source>
</evidence>
<evidence type="ECO:0000256" key="10">
    <source>
        <dbReference type="RuleBase" id="RU004320"/>
    </source>
</evidence>